<name>A0A0F9PGQ6_9ZZZZ</name>
<sequence>MCRHRHAPFFIRCQPQDWPVLRLNPMLFLSNHSNLSTGSVAFARTQTVSHPAFTLRIHLLPCHDK</sequence>
<protein>
    <submittedName>
        <fullName evidence="1">Uncharacterized protein</fullName>
    </submittedName>
</protein>
<accession>A0A0F9PGQ6</accession>
<proteinExistence type="predicted"/>
<dbReference type="AlphaFoldDB" id="A0A0F9PGQ6"/>
<reference evidence="1" key="1">
    <citation type="journal article" date="2015" name="Nature">
        <title>Complex archaea that bridge the gap between prokaryotes and eukaryotes.</title>
        <authorList>
            <person name="Spang A."/>
            <person name="Saw J.H."/>
            <person name="Jorgensen S.L."/>
            <person name="Zaremba-Niedzwiedzka K."/>
            <person name="Martijn J."/>
            <person name="Lind A.E."/>
            <person name="van Eijk R."/>
            <person name="Schleper C."/>
            <person name="Guy L."/>
            <person name="Ettema T.J."/>
        </authorList>
    </citation>
    <scope>NUCLEOTIDE SEQUENCE</scope>
</reference>
<organism evidence="1">
    <name type="scientific">marine sediment metagenome</name>
    <dbReference type="NCBI Taxonomy" id="412755"/>
    <lineage>
        <taxon>unclassified sequences</taxon>
        <taxon>metagenomes</taxon>
        <taxon>ecological metagenomes</taxon>
    </lineage>
</organism>
<dbReference type="EMBL" id="LAZR01002497">
    <property type="protein sequence ID" value="KKN29309.1"/>
    <property type="molecule type" value="Genomic_DNA"/>
</dbReference>
<evidence type="ECO:0000313" key="1">
    <source>
        <dbReference type="EMBL" id="KKN29309.1"/>
    </source>
</evidence>
<gene>
    <name evidence="1" type="ORF">LCGC14_0845650</name>
</gene>
<comment type="caution">
    <text evidence="1">The sequence shown here is derived from an EMBL/GenBank/DDBJ whole genome shotgun (WGS) entry which is preliminary data.</text>
</comment>